<gene>
    <name evidence="1" type="ORF">NUW58_g1791</name>
</gene>
<dbReference type="Proteomes" id="UP001143856">
    <property type="component" value="Unassembled WGS sequence"/>
</dbReference>
<proteinExistence type="predicted"/>
<reference evidence="1" key="1">
    <citation type="submission" date="2022-10" db="EMBL/GenBank/DDBJ databases">
        <title>Genome Sequence of Xylaria curta.</title>
        <authorList>
            <person name="Buettner E."/>
        </authorList>
    </citation>
    <scope>NUCLEOTIDE SEQUENCE</scope>
    <source>
        <strain evidence="1">Babe10</strain>
    </source>
</reference>
<accession>A0ACC1PIQ3</accession>
<evidence type="ECO:0000313" key="1">
    <source>
        <dbReference type="EMBL" id="KAJ2993588.1"/>
    </source>
</evidence>
<dbReference type="EMBL" id="JAPDGR010000209">
    <property type="protein sequence ID" value="KAJ2993588.1"/>
    <property type="molecule type" value="Genomic_DNA"/>
</dbReference>
<name>A0ACC1PIQ3_9PEZI</name>
<keyword evidence="2" id="KW-1185">Reference proteome</keyword>
<evidence type="ECO:0000313" key="2">
    <source>
        <dbReference type="Proteomes" id="UP001143856"/>
    </source>
</evidence>
<sequence length="235" mass="26562">MPVEIQTTGEDEELMYSARQAQKNDFWSGYALYRPTYKESFFRRICEYHAEKSGTSWSTAHDVGAGHGIVSSTLADKFNHVIVSEPDKEHSEFSRQLLVEKSGRPESKFTFLQERIEESSVETGTVDLITACECMHFTNTVKAVDEFARQLKPGGTLVMTLYTPPLILGNDRAQSIWKAIFDRFFEKSNAGPVFECACRICTAAYNSIAIPPVHWEAVKRVYINASQGVMRKTPE</sequence>
<comment type="caution">
    <text evidence="1">The sequence shown here is derived from an EMBL/GenBank/DDBJ whole genome shotgun (WGS) entry which is preliminary data.</text>
</comment>
<protein>
    <submittedName>
        <fullName evidence="1">Uncharacterized protein</fullName>
    </submittedName>
</protein>
<organism evidence="1 2">
    <name type="scientific">Xylaria curta</name>
    <dbReference type="NCBI Taxonomy" id="42375"/>
    <lineage>
        <taxon>Eukaryota</taxon>
        <taxon>Fungi</taxon>
        <taxon>Dikarya</taxon>
        <taxon>Ascomycota</taxon>
        <taxon>Pezizomycotina</taxon>
        <taxon>Sordariomycetes</taxon>
        <taxon>Xylariomycetidae</taxon>
        <taxon>Xylariales</taxon>
        <taxon>Xylariaceae</taxon>
        <taxon>Xylaria</taxon>
    </lineage>
</organism>